<dbReference type="OrthoDB" id="3213544at2"/>
<dbReference type="InterPro" id="IPR025272">
    <property type="entry name" value="SocA_Panacea"/>
</dbReference>
<protein>
    <submittedName>
        <fullName evidence="2">Prophage ps3 protein 01</fullName>
    </submittedName>
</protein>
<sequence>MNKDYLVRTIEMDCPLCNKIHAIEERKGTTQAIIKNEVVDYEQVYYCCALSDEEENDFVPGGIMDENLLRARNAYRVKKGLLTSDDIAKIRSFYGLTQSDFAALLGWGDVTVTRYESKFIQDETYDNIMRMVYNNPMFALGCLERHKERFNPEKYAKIRKSIKERVVELGNLYLKRQEIESLYVNFEEETDYNGYKVLDIEKLSNVIGYFAQFMDHLYKVKLMKLLWYTDTIFFGRYGKSMTGLVYKHKPLGALPIAYDEIIHLPTVKVVEDIINEDICYKICPNKEVSISEFTLKELSVLELVATKFKNHRSKEIVDYMHMEKAYKETQQNQIIPYTLAKRLRELK</sequence>
<feature type="domain" description="Antitoxin SocA-like Panacea" evidence="1">
    <location>
        <begin position="222"/>
        <end position="324"/>
    </location>
</feature>
<name>A0A1Q8QYM8_9FIRM</name>
<gene>
    <name evidence="2" type="ORF">DSOL_1498</name>
</gene>
<dbReference type="GO" id="GO:0003677">
    <property type="term" value="F:DNA binding"/>
    <property type="evidence" value="ECO:0007669"/>
    <property type="project" value="InterPro"/>
</dbReference>
<evidence type="ECO:0000259" key="1">
    <source>
        <dbReference type="Pfam" id="PF13274"/>
    </source>
</evidence>
<comment type="caution">
    <text evidence="2">The sequence shown here is derived from an EMBL/GenBank/DDBJ whole genome shotgun (WGS) entry which is preliminary data.</text>
</comment>
<organism evidence="2 3">
    <name type="scientific">Desulfosporosinus metallidurans</name>
    <dbReference type="NCBI Taxonomy" id="1888891"/>
    <lineage>
        <taxon>Bacteria</taxon>
        <taxon>Bacillati</taxon>
        <taxon>Bacillota</taxon>
        <taxon>Clostridia</taxon>
        <taxon>Eubacteriales</taxon>
        <taxon>Desulfitobacteriaceae</taxon>
        <taxon>Desulfosporosinus</taxon>
    </lineage>
</organism>
<dbReference type="Pfam" id="PF13274">
    <property type="entry name" value="SocA_Panacea"/>
    <property type="match status" value="1"/>
</dbReference>
<dbReference type="InterPro" id="IPR010982">
    <property type="entry name" value="Lambda_DNA-bd_dom_sf"/>
</dbReference>
<dbReference type="AlphaFoldDB" id="A0A1Q8QYM8"/>
<dbReference type="STRING" id="1888891.DSOL_1498"/>
<proteinExistence type="predicted"/>
<dbReference type="InterPro" id="IPR022452">
    <property type="entry name" value="MqsA"/>
</dbReference>
<dbReference type="NCBIfam" id="TIGR03830">
    <property type="entry name" value="CxxCG_CxxCG_HTH"/>
    <property type="match status" value="1"/>
</dbReference>
<dbReference type="Proteomes" id="UP000186102">
    <property type="component" value="Unassembled WGS sequence"/>
</dbReference>
<dbReference type="EMBL" id="MLBF01000008">
    <property type="protein sequence ID" value="OLN32462.1"/>
    <property type="molecule type" value="Genomic_DNA"/>
</dbReference>
<dbReference type="Gene3D" id="1.10.260.40">
    <property type="entry name" value="lambda repressor-like DNA-binding domains"/>
    <property type="match status" value="1"/>
</dbReference>
<dbReference type="RefSeq" id="WP_075364216.1">
    <property type="nucleotide sequence ID" value="NZ_MLBF01000008.1"/>
</dbReference>
<reference evidence="2 3" key="1">
    <citation type="submission" date="2016-09" db="EMBL/GenBank/DDBJ databases">
        <title>Complete genome of Desulfosporosinus sp. OL.</title>
        <authorList>
            <person name="Mardanov A."/>
            <person name="Beletsky A."/>
            <person name="Panova A."/>
            <person name="Karnachuk O."/>
            <person name="Ravin N."/>
        </authorList>
    </citation>
    <scope>NUCLEOTIDE SEQUENCE [LARGE SCALE GENOMIC DNA]</scope>
    <source>
        <strain evidence="2 3">OL</strain>
    </source>
</reference>
<evidence type="ECO:0000313" key="3">
    <source>
        <dbReference type="Proteomes" id="UP000186102"/>
    </source>
</evidence>
<evidence type="ECO:0000313" key="2">
    <source>
        <dbReference type="EMBL" id="OLN32462.1"/>
    </source>
</evidence>
<keyword evidence="3" id="KW-1185">Reference proteome</keyword>
<accession>A0A1Q8QYM8</accession>